<dbReference type="AlphaFoldDB" id="A0AAW9E262"/>
<name>A0AAW9E262_KLEAE</name>
<organism evidence="1 2">
    <name type="scientific">Klebsiella aerogenes</name>
    <name type="common">Enterobacter aerogenes</name>
    <dbReference type="NCBI Taxonomy" id="548"/>
    <lineage>
        <taxon>Bacteria</taxon>
        <taxon>Pseudomonadati</taxon>
        <taxon>Pseudomonadota</taxon>
        <taxon>Gammaproteobacteria</taxon>
        <taxon>Enterobacterales</taxon>
        <taxon>Enterobacteriaceae</taxon>
        <taxon>Klebsiella/Raoultella group</taxon>
        <taxon>Klebsiella</taxon>
    </lineage>
</organism>
<dbReference type="Proteomes" id="UP001279012">
    <property type="component" value="Unassembled WGS sequence"/>
</dbReference>
<dbReference type="RefSeq" id="WP_335207849.1">
    <property type="nucleotide sequence ID" value="NZ_JAQNMF010000015.1"/>
</dbReference>
<protein>
    <submittedName>
        <fullName evidence="1">Uncharacterized protein</fullName>
    </submittedName>
</protein>
<evidence type="ECO:0000313" key="2">
    <source>
        <dbReference type="Proteomes" id="UP001279012"/>
    </source>
</evidence>
<evidence type="ECO:0000313" key="1">
    <source>
        <dbReference type="EMBL" id="MDX7014083.1"/>
    </source>
</evidence>
<sequence>MSLTDPRRRRYQDDATRCLQELRTSPSALTGLSPGKCGLTSRRGSAAARQAVHQDNDAQALMEVGTGNSRFVSVRYGFTACDRVAGVAVRRAGETKKWRSARHSRVNDS</sequence>
<gene>
    <name evidence="1" type="ORF">SJ059_06275</name>
</gene>
<dbReference type="EMBL" id="JAWZZT010000004">
    <property type="protein sequence ID" value="MDX7014083.1"/>
    <property type="molecule type" value="Genomic_DNA"/>
</dbReference>
<accession>A0AAW9E262</accession>
<proteinExistence type="predicted"/>
<reference evidence="1" key="1">
    <citation type="submission" date="2023-11" db="EMBL/GenBank/DDBJ databases">
        <title>Detection of rare carbapenemases in Enterobacterales - comparison of two colorimetric and two CIM-based carbapenemase assays.</title>
        <authorList>
            <person name="Schaffarczyk L."/>
            <person name="Noster J."/>
            <person name="Stelzer Y."/>
            <person name="Sattler J."/>
            <person name="Gatermann S."/>
            <person name="Hamprecht A."/>
        </authorList>
    </citation>
    <scope>NUCLEOTIDE SEQUENCE</scope>
    <source>
        <strain evidence="1">CIM-Cont-037</strain>
    </source>
</reference>
<comment type="caution">
    <text evidence="1">The sequence shown here is derived from an EMBL/GenBank/DDBJ whole genome shotgun (WGS) entry which is preliminary data.</text>
</comment>